<name>A0A556MS80_9SPHI</name>
<dbReference type="OrthoDB" id="1111222at2"/>
<evidence type="ECO:0000313" key="2">
    <source>
        <dbReference type="EMBL" id="TSJ42814.1"/>
    </source>
</evidence>
<protein>
    <submittedName>
        <fullName evidence="2">DUF4350 domain-containing protein</fullName>
    </submittedName>
</protein>
<evidence type="ECO:0000313" key="3">
    <source>
        <dbReference type="Proteomes" id="UP000318733"/>
    </source>
</evidence>
<keyword evidence="1" id="KW-0472">Membrane</keyword>
<keyword evidence="3" id="KW-1185">Reference proteome</keyword>
<comment type="caution">
    <text evidence="2">The sequence shown here is derived from an EMBL/GenBank/DDBJ whole genome shotgun (WGS) entry which is preliminary data.</text>
</comment>
<dbReference type="AlphaFoldDB" id="A0A556MS80"/>
<feature type="transmembrane region" description="Helical" evidence="1">
    <location>
        <begin position="256"/>
        <end position="273"/>
    </location>
</feature>
<accession>A0A556MS80</accession>
<dbReference type="RefSeq" id="WP_144246384.1">
    <property type="nucleotide sequence ID" value="NZ_VLPK01000001.1"/>
</dbReference>
<feature type="transmembrane region" description="Helical" evidence="1">
    <location>
        <begin position="6"/>
        <end position="24"/>
    </location>
</feature>
<reference evidence="2 3" key="1">
    <citation type="submission" date="2019-07" db="EMBL/GenBank/DDBJ databases">
        <authorList>
            <person name="Huq M.A."/>
        </authorList>
    </citation>
    <scope>NUCLEOTIDE SEQUENCE [LARGE SCALE GENOMIC DNA]</scope>
    <source>
        <strain evidence="2 3">MAH-19</strain>
    </source>
</reference>
<keyword evidence="1" id="KW-0812">Transmembrane</keyword>
<proteinExistence type="predicted"/>
<dbReference type="EMBL" id="VLPK01000001">
    <property type="protein sequence ID" value="TSJ42814.1"/>
    <property type="molecule type" value="Genomic_DNA"/>
</dbReference>
<organism evidence="2 3">
    <name type="scientific">Mucilaginibacter corticis</name>
    <dbReference type="NCBI Taxonomy" id="2597670"/>
    <lineage>
        <taxon>Bacteria</taxon>
        <taxon>Pseudomonadati</taxon>
        <taxon>Bacteroidota</taxon>
        <taxon>Sphingobacteriia</taxon>
        <taxon>Sphingobacteriales</taxon>
        <taxon>Sphingobacteriaceae</taxon>
        <taxon>Mucilaginibacter</taxon>
    </lineage>
</organism>
<gene>
    <name evidence="2" type="ORF">FO440_01095</name>
</gene>
<sequence>MKDLKIYLSIATVLLIFYVMALYNRPKALDWSQRLFDTDKTPFSTYILYNRLNDIFPNARVEAVREPVFNVLDDDSLKGCTYIIIANYINPTKFDYQKLERFIKNGNDVFIAASGFGQVLIKHYQVGTNSEFESAGTKLVNKSLDTNFVKKPKRDLSNNYFSDFDTSKMTVLGKNSLGDVNFLKCTIGKGNLYLNANPLLYTNYAMADLATLKYAQSSLSYLKSGNKVLWDEYYTRGRAGADNPLRVFLDNASLRWAFYLTYAGLLLFVLFQVKRRQRIIPVIEPLKNATVDFVTVVGQVYYERRDNNDLAQKKILYFLDYLRTQYYLKTNKLDIEFIEAFSNKTGVSKAFAAELVNHINYINQQTKVNDHELIVLNQLIEKFYSQS</sequence>
<dbReference type="Proteomes" id="UP000318733">
    <property type="component" value="Unassembled WGS sequence"/>
</dbReference>
<evidence type="ECO:0000256" key="1">
    <source>
        <dbReference type="SAM" id="Phobius"/>
    </source>
</evidence>
<keyword evidence="1" id="KW-1133">Transmembrane helix</keyword>